<dbReference type="OrthoDB" id="9981237at2"/>
<keyword evidence="2" id="KW-1185">Reference proteome</keyword>
<name>A0A4Y9L1E4_9BRAD</name>
<protein>
    <submittedName>
        <fullName evidence="1">Uncharacterized protein</fullName>
    </submittedName>
</protein>
<dbReference type="AlphaFoldDB" id="A0A4Y9L1E4"/>
<organism evidence="1 2">
    <name type="scientific">Bradyrhizobium niftali</name>
    <dbReference type="NCBI Taxonomy" id="2560055"/>
    <lineage>
        <taxon>Bacteria</taxon>
        <taxon>Pseudomonadati</taxon>
        <taxon>Pseudomonadota</taxon>
        <taxon>Alphaproteobacteria</taxon>
        <taxon>Hyphomicrobiales</taxon>
        <taxon>Nitrobacteraceae</taxon>
        <taxon>Bradyrhizobium</taxon>
    </lineage>
</organism>
<dbReference type="EMBL" id="SPQT01000052">
    <property type="protein sequence ID" value="TFV37390.1"/>
    <property type="molecule type" value="Genomic_DNA"/>
</dbReference>
<dbReference type="RefSeq" id="WP_135179397.1">
    <property type="nucleotide sequence ID" value="NZ_SPQT01000052.1"/>
</dbReference>
<evidence type="ECO:0000313" key="1">
    <source>
        <dbReference type="EMBL" id="TFV37390.1"/>
    </source>
</evidence>
<accession>A0A4Y9L1E4</accession>
<comment type="caution">
    <text evidence="1">The sequence shown here is derived from an EMBL/GenBank/DDBJ whole genome shotgun (WGS) entry which is preliminary data.</text>
</comment>
<sequence>MRHALSPLTASGRAALDQAIQTQASIISYIDDFKLMMVLSLAAIPLVLLLRSAPTSGKNDHAMVME</sequence>
<dbReference type="Proteomes" id="UP000297966">
    <property type="component" value="Unassembled WGS sequence"/>
</dbReference>
<proteinExistence type="predicted"/>
<gene>
    <name evidence="1" type="ORF">E4K65_43940</name>
</gene>
<reference evidence="1 2" key="1">
    <citation type="submission" date="2019-03" db="EMBL/GenBank/DDBJ databases">
        <title>Bradyrhizobium diversity isolated from nodules of Chamaecrista fasciculata.</title>
        <authorList>
            <person name="Klepa M.S."/>
            <person name="Urquiaga M.O."/>
            <person name="Hungria M."/>
            <person name="Delamuta J.R."/>
        </authorList>
    </citation>
    <scope>NUCLEOTIDE SEQUENCE [LARGE SCALE GENOMIC DNA]</scope>
    <source>
        <strain evidence="1 2">CNPSo 3448</strain>
    </source>
</reference>
<evidence type="ECO:0000313" key="2">
    <source>
        <dbReference type="Proteomes" id="UP000297966"/>
    </source>
</evidence>